<proteinExistence type="predicted"/>
<dbReference type="EMBL" id="FOCG01000003">
    <property type="protein sequence ID" value="SEN05806.1"/>
    <property type="molecule type" value="Genomic_DNA"/>
</dbReference>
<name>A0A1H8DF50_9FIRM</name>
<dbReference type="RefSeq" id="WP_092755820.1">
    <property type="nucleotide sequence ID" value="NZ_FOCG01000003.1"/>
</dbReference>
<feature type="domain" description="Formylmethanofuran dehydrogenase subunit E" evidence="1">
    <location>
        <begin position="15"/>
        <end position="100"/>
    </location>
</feature>
<evidence type="ECO:0000259" key="1">
    <source>
        <dbReference type="Pfam" id="PF02663"/>
    </source>
</evidence>
<dbReference type="AlphaFoldDB" id="A0A1H8DF50"/>
<dbReference type="InterPro" id="IPR003814">
    <property type="entry name" value="FmdEsu_dom"/>
</dbReference>
<dbReference type="PANTHER" id="PTHR39418:SF1">
    <property type="entry name" value="DEHYDROGENASE"/>
    <property type="match status" value="1"/>
</dbReference>
<dbReference type="PANTHER" id="PTHR39418">
    <property type="entry name" value="DEHYDROGENASE-RELATED"/>
    <property type="match status" value="1"/>
</dbReference>
<keyword evidence="3" id="KW-1185">Reference proteome</keyword>
<dbReference type="InterPro" id="IPR053194">
    <property type="entry name" value="tRNA_methyltr_O"/>
</dbReference>
<reference evidence="2 3" key="1">
    <citation type="submission" date="2016-10" db="EMBL/GenBank/DDBJ databases">
        <authorList>
            <person name="de Groot N.N."/>
        </authorList>
    </citation>
    <scope>NUCLEOTIDE SEQUENCE [LARGE SCALE GENOMIC DNA]</scope>
    <source>
        <strain evidence="2 3">CGMCC 1.5070</strain>
    </source>
</reference>
<accession>A0A1H8DF50</accession>
<dbReference type="Gene3D" id="3.30.1330.130">
    <property type="match status" value="1"/>
</dbReference>
<gene>
    <name evidence="2" type="ORF">SAMN05216180_2575</name>
</gene>
<dbReference type="Pfam" id="PF02663">
    <property type="entry name" value="FmdE"/>
    <property type="match status" value="1"/>
</dbReference>
<dbReference type="OrthoDB" id="9804309at2"/>
<evidence type="ECO:0000313" key="3">
    <source>
        <dbReference type="Proteomes" id="UP000199158"/>
    </source>
</evidence>
<sequence>MNSFREDLKRAVDYHGHLCSGQVLGVRMARMGLRLLGIDDPLAFRDLIVYVETDRCIADAVGTVTGCKIGRRRLKWMDYGKTAVSFLNLQDGQAVRIYREKLIYPADGEDLVEFYEALSDEELFIAQPIEIPIRPEDMPGKPIMAATCEICGEEVIDGRHIQVDGHIFCKGCHGGHYYRVKGVTDNVGTL</sequence>
<protein>
    <submittedName>
        <fullName evidence="2">Formylmethanofuran dehydrogenase, subunit E</fullName>
    </submittedName>
</protein>
<evidence type="ECO:0000313" key="2">
    <source>
        <dbReference type="EMBL" id="SEN05806.1"/>
    </source>
</evidence>
<dbReference type="SUPFAM" id="SSF143555">
    <property type="entry name" value="FwdE-like"/>
    <property type="match status" value="1"/>
</dbReference>
<dbReference type="Proteomes" id="UP000199158">
    <property type="component" value="Unassembled WGS sequence"/>
</dbReference>
<organism evidence="2 3">
    <name type="scientific">Hydrogenoanaerobacterium saccharovorans</name>
    <dbReference type="NCBI Taxonomy" id="474960"/>
    <lineage>
        <taxon>Bacteria</taxon>
        <taxon>Bacillati</taxon>
        <taxon>Bacillota</taxon>
        <taxon>Clostridia</taxon>
        <taxon>Eubacteriales</taxon>
        <taxon>Oscillospiraceae</taxon>
        <taxon>Hydrogenoanaerobacterium</taxon>
    </lineage>
</organism>
<dbReference type="STRING" id="474960.SAMN05216180_2575"/>